<keyword evidence="1" id="KW-0472">Membrane</keyword>
<feature type="transmembrane region" description="Helical" evidence="1">
    <location>
        <begin position="69"/>
        <end position="91"/>
    </location>
</feature>
<dbReference type="EMBL" id="JBGMSU010000002">
    <property type="protein sequence ID" value="MFA0937548.1"/>
    <property type="molecule type" value="Genomic_DNA"/>
</dbReference>
<proteinExistence type="predicted"/>
<reference evidence="4 5" key="1">
    <citation type="submission" date="2024-06" db="EMBL/GenBank/DDBJ databases">
        <title>Genome sequences for Pseudomonas syringae strains with characterized LPS.</title>
        <authorList>
            <person name="Baltrus D.A."/>
            <person name="Krings L."/>
        </authorList>
    </citation>
    <scope>NUCLEOTIDE SEQUENCE [LARGE SCALE GENOMIC DNA]</scope>
    <source>
        <strain evidence="4 5">NCPPB2708</strain>
    </source>
</reference>
<dbReference type="Pfam" id="PF18303">
    <property type="entry name" value="Saf_2TM"/>
    <property type="match status" value="1"/>
</dbReference>
<name>A0ABV4PBT7_9PSED</name>
<gene>
    <name evidence="4" type="ORF">ACDH53_08895</name>
</gene>
<feature type="domain" description="SAVED-fused 2TM effector" evidence="3">
    <location>
        <begin position="13"/>
        <end position="143"/>
    </location>
</feature>
<evidence type="ECO:0000313" key="4">
    <source>
        <dbReference type="EMBL" id="MFA0937548.1"/>
    </source>
</evidence>
<accession>A0ABV4PBT7</accession>
<evidence type="ECO:0000313" key="5">
    <source>
        <dbReference type="Proteomes" id="UP001569512"/>
    </source>
</evidence>
<dbReference type="NCBIfam" id="NF033611">
    <property type="entry name" value="SAVED"/>
    <property type="match status" value="1"/>
</dbReference>
<evidence type="ECO:0000256" key="1">
    <source>
        <dbReference type="SAM" id="Phobius"/>
    </source>
</evidence>
<dbReference type="Pfam" id="PF18145">
    <property type="entry name" value="SAVED"/>
    <property type="match status" value="1"/>
</dbReference>
<keyword evidence="1" id="KW-1133">Transmembrane helix</keyword>
<keyword evidence="5" id="KW-1185">Reference proteome</keyword>
<dbReference type="InterPro" id="IPR040836">
    <property type="entry name" value="SAVED"/>
</dbReference>
<feature type="domain" description="SMODS-associated and fused to various effectors" evidence="2">
    <location>
        <begin position="163"/>
        <end position="352"/>
    </location>
</feature>
<dbReference type="RefSeq" id="WP_110767270.1">
    <property type="nucleotide sequence ID" value="NZ_JBGMSS010000002.1"/>
</dbReference>
<evidence type="ECO:0000259" key="3">
    <source>
        <dbReference type="Pfam" id="PF18303"/>
    </source>
</evidence>
<dbReference type="InterPro" id="IPR041167">
    <property type="entry name" value="Saf_2TM"/>
</dbReference>
<evidence type="ECO:0000259" key="2">
    <source>
        <dbReference type="Pfam" id="PF18145"/>
    </source>
</evidence>
<dbReference type="Proteomes" id="UP001569512">
    <property type="component" value="Unassembled WGS sequence"/>
</dbReference>
<organism evidence="4 5">
    <name type="scientific">Pseudomonas tremae</name>
    <dbReference type="NCBI Taxonomy" id="200454"/>
    <lineage>
        <taxon>Bacteria</taxon>
        <taxon>Pseudomonadati</taxon>
        <taxon>Pseudomonadota</taxon>
        <taxon>Gammaproteobacteria</taxon>
        <taxon>Pseudomonadales</taxon>
        <taxon>Pseudomonadaceae</taxon>
        <taxon>Pseudomonas</taxon>
    </lineage>
</organism>
<keyword evidence="1" id="KW-0812">Transmembrane</keyword>
<comment type="caution">
    <text evidence="4">The sequence shown here is derived from an EMBL/GenBank/DDBJ whole genome shotgun (WGS) entry which is preliminary data.</text>
</comment>
<sequence length="373" mass="41397">MSEILKWAMGLGSLLVGYWVRKRNLGLAIMATSAGIIASQSAGNFDVEAQHVFGLVEVFKFSTSGGLDALASTVMVYLGAIGFLAGGYVVLRDWHADRKDRDSRRVAVIEFRGLVDTSDKPLASAVPARIVGRRDTLLRDLRTWLNAKPPSIQAALDDLVQLPRDLKVWRADNSRANVQVVTGGMMPVSLQFYAGMLLDDEGQLLVMDWDRTREDWRELTEPDLGIRFDVQGLDDIKAQTDVVLAVSASYRAEFQDIEKAFPGLPIVHLERPDPTVNTIWSDAEVRALKQQFTDTLCRLGKAGVSMVHLVLAAPFSVSFGFGRAYDPRNMPPLRCYQWNRTQTPPYPWAIEMPRASGELAKLVTHQQPAPCNA</sequence>
<protein>
    <submittedName>
        <fullName evidence="4">SAVED domain-containing protein</fullName>
    </submittedName>
</protein>